<organism evidence="2">
    <name type="scientific">Amblyomma cajennense</name>
    <name type="common">Cayenne tick</name>
    <name type="synonym">Acarus cajennensis</name>
    <dbReference type="NCBI Taxonomy" id="34607"/>
    <lineage>
        <taxon>Eukaryota</taxon>
        <taxon>Metazoa</taxon>
        <taxon>Ecdysozoa</taxon>
        <taxon>Arthropoda</taxon>
        <taxon>Chelicerata</taxon>
        <taxon>Arachnida</taxon>
        <taxon>Acari</taxon>
        <taxon>Parasitiformes</taxon>
        <taxon>Ixodida</taxon>
        <taxon>Ixodoidea</taxon>
        <taxon>Ixodidae</taxon>
        <taxon>Amblyomminae</taxon>
        <taxon>Amblyomma</taxon>
    </lineage>
</organism>
<evidence type="ECO:0000256" key="1">
    <source>
        <dbReference type="SAM" id="SignalP"/>
    </source>
</evidence>
<feature type="chain" id="PRO_5001519708" evidence="1">
    <location>
        <begin position="24"/>
        <end position="134"/>
    </location>
</feature>
<feature type="signal peptide" evidence="1">
    <location>
        <begin position="1"/>
        <end position="23"/>
    </location>
</feature>
<dbReference type="AlphaFoldDB" id="A0A023FCT6"/>
<name>A0A023FCT6_AMBCJ</name>
<keyword evidence="1" id="KW-0732">Signal</keyword>
<reference evidence="2" key="1">
    <citation type="submission" date="2014-03" db="EMBL/GenBank/DDBJ databases">
        <title>The sialotranscriptome of Amblyomma triste, Amblyomma parvum and Amblyomma cajennense ticks, uncovered by 454-based RNA-seq.</title>
        <authorList>
            <person name="Garcia G.R."/>
            <person name="Gardinassi L.G."/>
            <person name="Ribeiro J.M."/>
            <person name="Anatriello E."/>
            <person name="Ferreira B.R."/>
            <person name="Moreira H.N."/>
            <person name="Mafra C."/>
            <person name="Olegario M.M."/>
            <person name="Szabo P.J."/>
            <person name="Miranda-Santos I.K."/>
            <person name="Maruyama S.R."/>
        </authorList>
    </citation>
    <scope>NUCLEOTIDE SEQUENCE</scope>
    <source>
        <strain evidence="2">Uberlandia</strain>
        <tissue evidence="2">Salivary glands</tissue>
    </source>
</reference>
<dbReference type="EMBL" id="GBBK01004836">
    <property type="protein sequence ID" value="JAC19646.1"/>
    <property type="molecule type" value="mRNA"/>
</dbReference>
<accession>A0A023FCT6</accession>
<protein>
    <submittedName>
        <fullName evidence="2">Putative secreted protein</fullName>
    </submittedName>
</protein>
<sequence length="134" mass="15759">MMRTIIFLTLLAFMASTVVLVAAAKGNDGTVIFSFMYKGKNKTITEEEFDAETNECPKDDEEKCSYEQKTACYCRPQFFGYNRGSRYFYSPYYNECFEHVNLNRGCNSFDNRRDCRSKCRRGVRPRQKLIKNRN</sequence>
<evidence type="ECO:0000313" key="2">
    <source>
        <dbReference type="EMBL" id="JAC19646.1"/>
    </source>
</evidence>
<proteinExistence type="evidence at transcript level"/>